<evidence type="ECO:0000313" key="6">
    <source>
        <dbReference type="EMBL" id="GGK65258.1"/>
    </source>
</evidence>
<feature type="domain" description="HTH tetR-type" evidence="5">
    <location>
        <begin position="5"/>
        <end position="65"/>
    </location>
</feature>
<dbReference type="GO" id="GO:0000976">
    <property type="term" value="F:transcription cis-regulatory region binding"/>
    <property type="evidence" value="ECO:0007669"/>
    <property type="project" value="TreeGrafter"/>
</dbReference>
<dbReference type="PROSITE" id="PS50977">
    <property type="entry name" value="HTH_TETR_2"/>
    <property type="match status" value="1"/>
</dbReference>
<evidence type="ECO:0000256" key="3">
    <source>
        <dbReference type="ARBA" id="ARBA00023163"/>
    </source>
</evidence>
<dbReference type="EMBL" id="BMNT01000002">
    <property type="protein sequence ID" value="GGK65258.1"/>
    <property type="molecule type" value="Genomic_DNA"/>
</dbReference>
<dbReference type="InterPro" id="IPR050109">
    <property type="entry name" value="HTH-type_TetR-like_transc_reg"/>
</dbReference>
<dbReference type="Pfam" id="PF00440">
    <property type="entry name" value="TetR_N"/>
    <property type="match status" value="1"/>
</dbReference>
<dbReference type="GO" id="GO:0003700">
    <property type="term" value="F:DNA-binding transcription factor activity"/>
    <property type="evidence" value="ECO:0007669"/>
    <property type="project" value="TreeGrafter"/>
</dbReference>
<dbReference type="InterPro" id="IPR001647">
    <property type="entry name" value="HTH_TetR"/>
</dbReference>
<keyword evidence="1" id="KW-0805">Transcription regulation</keyword>
<protein>
    <submittedName>
        <fullName evidence="6">TetR family transcriptional regulator</fullName>
    </submittedName>
</protein>
<evidence type="ECO:0000256" key="4">
    <source>
        <dbReference type="PROSITE-ProRule" id="PRU00335"/>
    </source>
</evidence>
<keyword evidence="2 4" id="KW-0238">DNA-binding</keyword>
<keyword evidence="3" id="KW-0804">Transcription</keyword>
<dbReference type="SUPFAM" id="SSF46689">
    <property type="entry name" value="Homeodomain-like"/>
    <property type="match status" value="1"/>
</dbReference>
<dbReference type="Gene3D" id="1.10.10.60">
    <property type="entry name" value="Homeodomain-like"/>
    <property type="match status" value="1"/>
</dbReference>
<dbReference type="RefSeq" id="WP_189161300.1">
    <property type="nucleotide sequence ID" value="NZ_BMNT01000002.1"/>
</dbReference>
<accession>A0A917VCV4</accession>
<comment type="caution">
    <text evidence="6">The sequence shown here is derived from an EMBL/GenBank/DDBJ whole genome shotgun (WGS) entry which is preliminary data.</text>
</comment>
<evidence type="ECO:0000256" key="1">
    <source>
        <dbReference type="ARBA" id="ARBA00023015"/>
    </source>
</evidence>
<dbReference type="AlphaFoldDB" id="A0A917VCV4"/>
<evidence type="ECO:0000256" key="2">
    <source>
        <dbReference type="ARBA" id="ARBA00023125"/>
    </source>
</evidence>
<evidence type="ECO:0000313" key="7">
    <source>
        <dbReference type="Proteomes" id="UP000645217"/>
    </source>
</evidence>
<dbReference type="InterPro" id="IPR025996">
    <property type="entry name" value="MT1864/Rv1816-like_C"/>
</dbReference>
<dbReference type="InterPro" id="IPR036271">
    <property type="entry name" value="Tet_transcr_reg_TetR-rel_C_sf"/>
</dbReference>
<keyword evidence="7" id="KW-1185">Reference proteome</keyword>
<name>A0A917VCV4_9ACTN</name>
<sequence length="194" mass="20141">MARAGLSPDAVVDLALAIIDEDGPAAVTLAAVAGRAGVATPSLYKHVRNLAELNDLVSVRVMNELADRLREALLGRSGDEALRAFMHAYRDYAVANPGRYAAMSQAAPPEGGAQAKAADALVGIVVGALRGYGLKGADVIHATRCLRAAAHGFAVLETAGGFGLPADTDDTYALLHHMIITGLAKPARSQDRTF</sequence>
<dbReference type="PANTHER" id="PTHR30055">
    <property type="entry name" value="HTH-TYPE TRANSCRIPTIONAL REGULATOR RUTR"/>
    <property type="match status" value="1"/>
</dbReference>
<dbReference type="Proteomes" id="UP000645217">
    <property type="component" value="Unassembled WGS sequence"/>
</dbReference>
<evidence type="ECO:0000259" key="5">
    <source>
        <dbReference type="PROSITE" id="PS50977"/>
    </source>
</evidence>
<dbReference type="SUPFAM" id="SSF48498">
    <property type="entry name" value="Tetracyclin repressor-like, C-terminal domain"/>
    <property type="match status" value="1"/>
</dbReference>
<organism evidence="6 7">
    <name type="scientific">Sphaerisporangium melleum</name>
    <dbReference type="NCBI Taxonomy" id="321316"/>
    <lineage>
        <taxon>Bacteria</taxon>
        <taxon>Bacillati</taxon>
        <taxon>Actinomycetota</taxon>
        <taxon>Actinomycetes</taxon>
        <taxon>Streptosporangiales</taxon>
        <taxon>Streptosporangiaceae</taxon>
        <taxon>Sphaerisporangium</taxon>
    </lineage>
</organism>
<dbReference type="Gene3D" id="1.10.357.10">
    <property type="entry name" value="Tetracycline Repressor, domain 2"/>
    <property type="match status" value="1"/>
</dbReference>
<reference evidence="6" key="2">
    <citation type="submission" date="2020-09" db="EMBL/GenBank/DDBJ databases">
        <authorList>
            <person name="Sun Q."/>
            <person name="Ohkuma M."/>
        </authorList>
    </citation>
    <scope>NUCLEOTIDE SEQUENCE</scope>
    <source>
        <strain evidence="6">JCM 13064</strain>
    </source>
</reference>
<reference evidence="6" key="1">
    <citation type="journal article" date="2014" name="Int. J. Syst. Evol. Microbiol.">
        <title>Complete genome sequence of Corynebacterium casei LMG S-19264T (=DSM 44701T), isolated from a smear-ripened cheese.</title>
        <authorList>
            <consortium name="US DOE Joint Genome Institute (JGI-PGF)"/>
            <person name="Walter F."/>
            <person name="Albersmeier A."/>
            <person name="Kalinowski J."/>
            <person name="Ruckert C."/>
        </authorList>
    </citation>
    <scope>NUCLEOTIDE SEQUENCE</scope>
    <source>
        <strain evidence="6">JCM 13064</strain>
    </source>
</reference>
<gene>
    <name evidence="6" type="ORF">GCM10007964_05350</name>
</gene>
<proteinExistence type="predicted"/>
<dbReference type="InterPro" id="IPR009057">
    <property type="entry name" value="Homeodomain-like_sf"/>
</dbReference>
<feature type="DNA-binding region" description="H-T-H motif" evidence="4">
    <location>
        <begin position="28"/>
        <end position="47"/>
    </location>
</feature>
<dbReference type="PANTHER" id="PTHR30055:SF151">
    <property type="entry name" value="TRANSCRIPTIONAL REGULATORY PROTEIN"/>
    <property type="match status" value="1"/>
</dbReference>
<dbReference type="Pfam" id="PF13305">
    <property type="entry name" value="TetR_C_33"/>
    <property type="match status" value="1"/>
</dbReference>